<dbReference type="AlphaFoldDB" id="T1HF59"/>
<evidence type="ECO:0000313" key="1">
    <source>
        <dbReference type="EnsemblMetazoa" id="RPRC002681-PA"/>
    </source>
</evidence>
<dbReference type="EMBL" id="ACPB03000776">
    <property type="status" value="NOT_ANNOTATED_CDS"/>
    <property type="molecule type" value="Genomic_DNA"/>
</dbReference>
<dbReference type="InParanoid" id="T1HF59"/>
<dbReference type="STRING" id="13249.T1HF59"/>
<protein>
    <submittedName>
        <fullName evidence="1">Uncharacterized protein</fullName>
    </submittedName>
</protein>
<dbReference type="Proteomes" id="UP000015103">
    <property type="component" value="Unassembled WGS sequence"/>
</dbReference>
<proteinExistence type="predicted"/>
<reference evidence="1" key="1">
    <citation type="submission" date="2015-05" db="UniProtKB">
        <authorList>
            <consortium name="EnsemblMetazoa"/>
        </authorList>
    </citation>
    <scope>IDENTIFICATION</scope>
</reference>
<dbReference type="VEuPathDB" id="VectorBase:RPRC002681"/>
<keyword evidence="2" id="KW-1185">Reference proteome</keyword>
<dbReference type="PANTHER" id="PTHR15868">
    <property type="entry name" value="SIMILAR TO RIKEN CDNA 6430571L13 GENE, SIMILAR TO G20 PROTEIN"/>
    <property type="match status" value="1"/>
</dbReference>
<sequence length="166" mass="19666">MVKRPTWFLLHRQIQFTTKVDPENLWQNHFLRIAGDRHRLRSFVVIADLRCGMKVVSNLNITRMKNHTEIYNNYTTEASEILPNLPGTVDEIESNDDNLSYLLVPFFSLLIIIILTIIVIVLLHRKRRIDRLRHHLMPFYTFAPGEEEDWETELLESEGEVQARRV</sequence>
<name>T1HF59_RHOPR</name>
<evidence type="ECO:0000313" key="2">
    <source>
        <dbReference type="Proteomes" id="UP000015103"/>
    </source>
</evidence>
<dbReference type="HOGENOM" id="CLU_1604758_0_0_1"/>
<organism evidence="1 2">
    <name type="scientific">Rhodnius prolixus</name>
    <name type="common">Triatomid bug</name>
    <dbReference type="NCBI Taxonomy" id="13249"/>
    <lineage>
        <taxon>Eukaryota</taxon>
        <taxon>Metazoa</taxon>
        <taxon>Ecdysozoa</taxon>
        <taxon>Arthropoda</taxon>
        <taxon>Hexapoda</taxon>
        <taxon>Insecta</taxon>
        <taxon>Pterygota</taxon>
        <taxon>Neoptera</taxon>
        <taxon>Paraneoptera</taxon>
        <taxon>Hemiptera</taxon>
        <taxon>Heteroptera</taxon>
        <taxon>Panheteroptera</taxon>
        <taxon>Cimicomorpha</taxon>
        <taxon>Reduviidae</taxon>
        <taxon>Triatominae</taxon>
        <taxon>Rhodnius</taxon>
    </lineage>
</organism>
<dbReference type="EnsemblMetazoa" id="RPRC002681-RA">
    <property type="protein sequence ID" value="RPRC002681-PA"/>
    <property type="gene ID" value="RPRC002681"/>
</dbReference>
<dbReference type="PANTHER" id="PTHR15868:SF0">
    <property type="entry name" value="SIMILAR TO RIKEN CDNA 6430571L13 GENE_ SIMILAR TO G20 PROTEIN"/>
    <property type="match status" value="1"/>
</dbReference>
<dbReference type="InterPro" id="IPR042351">
    <property type="entry name" value="C3orf18-like"/>
</dbReference>
<dbReference type="eggNOG" id="ENOG502TCTD">
    <property type="taxonomic scope" value="Eukaryota"/>
</dbReference>
<accession>T1HF59</accession>